<dbReference type="AlphaFoldDB" id="A0A134AC72"/>
<reference evidence="2" key="1">
    <citation type="submission" date="2016-01" db="EMBL/GenBank/DDBJ databases">
        <authorList>
            <person name="Mitreva M."/>
            <person name="Pepin K.H."/>
            <person name="Mihindukulasuriya K.A."/>
            <person name="Fulton R."/>
            <person name="Fronick C."/>
            <person name="O'Laughlin M."/>
            <person name="Miner T."/>
            <person name="Herter B."/>
            <person name="Rosa B.A."/>
            <person name="Cordes M."/>
            <person name="Tomlinson C."/>
            <person name="Wollam A."/>
            <person name="Palsikar V.B."/>
            <person name="Mardis E.R."/>
            <person name="Wilson R.K."/>
        </authorList>
    </citation>
    <scope>NUCLEOTIDE SEQUENCE [LARGE SCALE GENOMIC DNA]</scope>
    <source>
        <strain evidence="2">DNF00729</strain>
    </source>
</reference>
<protein>
    <submittedName>
        <fullName evidence="1">Uncharacterized protein</fullName>
    </submittedName>
</protein>
<accession>A0A134AC72</accession>
<comment type="caution">
    <text evidence="1">The sequence shown here is derived from an EMBL/GenBank/DDBJ whole genome shotgun (WGS) entry which is preliminary data.</text>
</comment>
<evidence type="ECO:0000313" key="1">
    <source>
        <dbReference type="EMBL" id="KXB65314.1"/>
    </source>
</evidence>
<dbReference type="PATRIC" id="fig|755172.3.peg.1369"/>
<evidence type="ECO:0000313" key="2">
    <source>
        <dbReference type="Proteomes" id="UP000070442"/>
    </source>
</evidence>
<dbReference type="Proteomes" id="UP000070442">
    <property type="component" value="Unassembled WGS sequence"/>
</dbReference>
<dbReference type="EMBL" id="LSDG01000043">
    <property type="protein sequence ID" value="KXB65314.1"/>
    <property type="molecule type" value="Genomic_DNA"/>
</dbReference>
<organism evidence="1 2">
    <name type="scientific">Aedoeadaptatus coxii</name>
    <dbReference type="NCBI Taxonomy" id="755172"/>
    <lineage>
        <taxon>Bacteria</taxon>
        <taxon>Bacillati</taxon>
        <taxon>Bacillota</taxon>
        <taxon>Tissierellia</taxon>
        <taxon>Tissierellales</taxon>
        <taxon>Peptoniphilaceae</taxon>
        <taxon>Aedoeadaptatus</taxon>
    </lineage>
</organism>
<name>A0A134AC72_9FIRM</name>
<keyword evidence="2" id="KW-1185">Reference proteome</keyword>
<proteinExistence type="predicted"/>
<dbReference type="STRING" id="755172.HMPREF1863_01410"/>
<gene>
    <name evidence="1" type="ORF">HMPREF1863_01410</name>
</gene>
<sequence length="44" mass="5060">MSVPLFTFPLHHLIQLPLVYHSFPVLATDAIKKDVLAENVFFYS</sequence>